<keyword evidence="6 7" id="KW-0472">Membrane</keyword>
<gene>
    <name evidence="9" type="ORF">I6N96_14725</name>
</gene>
<evidence type="ECO:0000313" key="9">
    <source>
        <dbReference type="EMBL" id="MBP1047538.1"/>
    </source>
</evidence>
<keyword evidence="3" id="KW-1003">Cell membrane</keyword>
<organism evidence="9 10">
    <name type="scientific">Enterococcus larvae</name>
    <dbReference type="NCBI Taxonomy" id="2794352"/>
    <lineage>
        <taxon>Bacteria</taxon>
        <taxon>Bacillati</taxon>
        <taxon>Bacillota</taxon>
        <taxon>Bacilli</taxon>
        <taxon>Lactobacillales</taxon>
        <taxon>Enterococcaceae</taxon>
        <taxon>Enterococcus</taxon>
    </lineage>
</organism>
<dbReference type="CDD" id="cd06261">
    <property type="entry name" value="TM_PBP2"/>
    <property type="match status" value="1"/>
</dbReference>
<evidence type="ECO:0000259" key="8">
    <source>
        <dbReference type="PROSITE" id="PS50928"/>
    </source>
</evidence>
<reference evidence="9 10" key="1">
    <citation type="submission" date="2020-12" db="EMBL/GenBank/DDBJ databases">
        <title>Vagococcus allomyrinae sp. nov. and Enterococcus lavae sp. nov., isolated from the larvae of Allomyrina dichotoma.</title>
        <authorList>
            <person name="Lee S.D."/>
        </authorList>
    </citation>
    <scope>NUCLEOTIDE SEQUENCE [LARGE SCALE GENOMIC DNA]</scope>
    <source>
        <strain evidence="9 10">BWM-S5</strain>
    </source>
</reference>
<feature type="transmembrane region" description="Helical" evidence="7">
    <location>
        <begin position="238"/>
        <end position="259"/>
    </location>
</feature>
<evidence type="ECO:0000313" key="10">
    <source>
        <dbReference type="Proteomes" id="UP000673375"/>
    </source>
</evidence>
<comment type="subcellular location">
    <subcellularLocation>
        <location evidence="1 7">Cell membrane</location>
        <topology evidence="1 7">Multi-pass membrane protein</topology>
    </subcellularLocation>
</comment>
<dbReference type="EMBL" id="JAEDXU010000008">
    <property type="protein sequence ID" value="MBP1047538.1"/>
    <property type="molecule type" value="Genomic_DNA"/>
</dbReference>
<sequence>MKQNVGILTKYILLLLWLFVCLYPLLIVLFGSFKGYEEFNATSGLALPETLDFTNYQVAFQQGKIVSGFINTFILVFFGVIGSVLIGSMTAYVLNRFDFPFKKLLIGSYFLLSMVPMVVSQISTFKIIVALGWYNKLIAPIIIYLGADVVMIFIYLQMYEKIPRELDKAAILEGAGYFQVYWKILFPLLAPATATVSMLKMISIYNDFYLPFLYLPGENHGTVATSLYRFIGPNQTNWQVICALIIISIIPMLIFYLVLQKHIYNGLTGGVKG</sequence>
<dbReference type="PROSITE" id="PS50928">
    <property type="entry name" value="ABC_TM1"/>
    <property type="match status" value="1"/>
</dbReference>
<keyword evidence="2 7" id="KW-0813">Transport</keyword>
<dbReference type="Gene3D" id="1.10.3720.10">
    <property type="entry name" value="MetI-like"/>
    <property type="match status" value="1"/>
</dbReference>
<protein>
    <submittedName>
        <fullName evidence="9">Carbohydrate ABC transporter permease</fullName>
    </submittedName>
</protein>
<accession>A0ABS4CLR3</accession>
<feature type="transmembrane region" description="Helical" evidence="7">
    <location>
        <begin position="12"/>
        <end position="33"/>
    </location>
</feature>
<feature type="transmembrane region" description="Helical" evidence="7">
    <location>
        <begin position="73"/>
        <end position="94"/>
    </location>
</feature>
<dbReference type="InterPro" id="IPR035906">
    <property type="entry name" value="MetI-like_sf"/>
</dbReference>
<comment type="caution">
    <text evidence="9">The sequence shown here is derived from an EMBL/GenBank/DDBJ whole genome shotgun (WGS) entry which is preliminary data.</text>
</comment>
<dbReference type="RefSeq" id="WP_209558317.1">
    <property type="nucleotide sequence ID" value="NZ_JAEDXU010000008.1"/>
</dbReference>
<evidence type="ECO:0000256" key="6">
    <source>
        <dbReference type="ARBA" id="ARBA00023136"/>
    </source>
</evidence>
<proteinExistence type="inferred from homology"/>
<dbReference type="Proteomes" id="UP000673375">
    <property type="component" value="Unassembled WGS sequence"/>
</dbReference>
<keyword evidence="4 7" id="KW-0812">Transmembrane</keyword>
<keyword evidence="10" id="KW-1185">Reference proteome</keyword>
<name>A0ABS4CLR3_9ENTE</name>
<dbReference type="InterPro" id="IPR000515">
    <property type="entry name" value="MetI-like"/>
</dbReference>
<feature type="domain" description="ABC transmembrane type-1" evidence="8">
    <location>
        <begin position="69"/>
        <end position="259"/>
    </location>
</feature>
<evidence type="ECO:0000256" key="4">
    <source>
        <dbReference type="ARBA" id="ARBA00022692"/>
    </source>
</evidence>
<dbReference type="PANTHER" id="PTHR43744:SF3">
    <property type="entry name" value="LACTOSE TRANSPORT SYSTEM PERMEASE PROTEIN LACG"/>
    <property type="match status" value="1"/>
</dbReference>
<dbReference type="SUPFAM" id="SSF161098">
    <property type="entry name" value="MetI-like"/>
    <property type="match status" value="1"/>
</dbReference>
<feature type="transmembrane region" description="Helical" evidence="7">
    <location>
        <begin position="106"/>
        <end position="131"/>
    </location>
</feature>
<evidence type="ECO:0000256" key="1">
    <source>
        <dbReference type="ARBA" id="ARBA00004651"/>
    </source>
</evidence>
<comment type="similarity">
    <text evidence="7">Belongs to the binding-protein-dependent transport system permease family.</text>
</comment>
<evidence type="ECO:0000256" key="7">
    <source>
        <dbReference type="RuleBase" id="RU363032"/>
    </source>
</evidence>
<dbReference type="PANTHER" id="PTHR43744">
    <property type="entry name" value="ABC TRANSPORTER PERMEASE PROTEIN MG189-RELATED-RELATED"/>
    <property type="match status" value="1"/>
</dbReference>
<evidence type="ECO:0000256" key="2">
    <source>
        <dbReference type="ARBA" id="ARBA00022448"/>
    </source>
</evidence>
<dbReference type="Pfam" id="PF00528">
    <property type="entry name" value="BPD_transp_1"/>
    <property type="match status" value="1"/>
</dbReference>
<keyword evidence="5 7" id="KW-1133">Transmembrane helix</keyword>
<evidence type="ECO:0000256" key="5">
    <source>
        <dbReference type="ARBA" id="ARBA00022989"/>
    </source>
</evidence>
<feature type="transmembrane region" description="Helical" evidence="7">
    <location>
        <begin position="180"/>
        <end position="205"/>
    </location>
</feature>
<feature type="transmembrane region" description="Helical" evidence="7">
    <location>
        <begin position="137"/>
        <end position="159"/>
    </location>
</feature>
<evidence type="ECO:0000256" key="3">
    <source>
        <dbReference type="ARBA" id="ARBA00022475"/>
    </source>
</evidence>